<gene>
    <name evidence="4" type="primary">infC</name>
    <name evidence="9" type="ORF">UX85_C0003G0016</name>
</gene>
<keyword evidence="4" id="KW-0963">Cytoplasm</keyword>
<evidence type="ECO:0000256" key="3">
    <source>
        <dbReference type="ARBA" id="ARBA00022917"/>
    </source>
</evidence>
<dbReference type="GO" id="GO:0043022">
    <property type="term" value="F:ribosome binding"/>
    <property type="evidence" value="ECO:0007669"/>
    <property type="project" value="TreeGrafter"/>
</dbReference>
<dbReference type="Gene3D" id="3.10.20.80">
    <property type="entry name" value="Translation initiation factor 3 (IF-3), N-terminal domain"/>
    <property type="match status" value="1"/>
</dbReference>
<accession>A0A0G1RW37</accession>
<comment type="subunit">
    <text evidence="4 6">Monomer.</text>
</comment>
<protein>
    <recommendedName>
        <fullName evidence="4 5">Translation initiation factor IF-3</fullName>
    </recommendedName>
</protein>
<reference evidence="9 10" key="1">
    <citation type="journal article" date="2015" name="Nature">
        <title>rRNA introns, odd ribosomes, and small enigmatic genomes across a large radiation of phyla.</title>
        <authorList>
            <person name="Brown C.T."/>
            <person name="Hug L.A."/>
            <person name="Thomas B.C."/>
            <person name="Sharon I."/>
            <person name="Castelle C.J."/>
            <person name="Singh A."/>
            <person name="Wilkins M.J."/>
            <person name="Williams K.H."/>
            <person name="Banfield J.F."/>
        </authorList>
    </citation>
    <scope>NUCLEOTIDE SEQUENCE [LARGE SCALE GENOMIC DNA]</scope>
</reference>
<dbReference type="GO" id="GO:0016020">
    <property type="term" value="C:membrane"/>
    <property type="evidence" value="ECO:0007669"/>
    <property type="project" value="TreeGrafter"/>
</dbReference>
<dbReference type="PANTHER" id="PTHR10938">
    <property type="entry name" value="TRANSLATION INITIATION FACTOR IF-3"/>
    <property type="match status" value="1"/>
</dbReference>
<dbReference type="GO" id="GO:0032790">
    <property type="term" value="P:ribosome disassembly"/>
    <property type="evidence" value="ECO:0007669"/>
    <property type="project" value="TreeGrafter"/>
</dbReference>
<dbReference type="InterPro" id="IPR019814">
    <property type="entry name" value="Translation_initiation_fac_3_N"/>
</dbReference>
<evidence type="ECO:0000313" key="9">
    <source>
        <dbReference type="EMBL" id="KKU61357.1"/>
    </source>
</evidence>
<name>A0A0G1RW37_9BACT</name>
<dbReference type="HAMAP" id="MF_00080">
    <property type="entry name" value="IF_3"/>
    <property type="match status" value="1"/>
</dbReference>
<dbReference type="InterPro" id="IPR036787">
    <property type="entry name" value="T_IF-3_N_sf"/>
</dbReference>
<comment type="similarity">
    <text evidence="1 4 6">Belongs to the IF-3 family.</text>
</comment>
<evidence type="ECO:0000256" key="2">
    <source>
        <dbReference type="ARBA" id="ARBA00022540"/>
    </source>
</evidence>
<dbReference type="GO" id="GO:0005829">
    <property type="term" value="C:cytosol"/>
    <property type="evidence" value="ECO:0007669"/>
    <property type="project" value="TreeGrafter"/>
</dbReference>
<feature type="domain" description="Translation initiation factor 3 N-terminal" evidence="8">
    <location>
        <begin position="7"/>
        <end position="74"/>
    </location>
</feature>
<dbReference type="PANTHER" id="PTHR10938:SF0">
    <property type="entry name" value="TRANSLATION INITIATION FACTOR IF-3, MITOCHONDRIAL"/>
    <property type="match status" value="1"/>
</dbReference>
<dbReference type="InterPro" id="IPR019815">
    <property type="entry name" value="Translation_initiation_fac_3_C"/>
</dbReference>
<dbReference type="SUPFAM" id="SSF54364">
    <property type="entry name" value="Translation initiation factor IF3, N-terminal domain"/>
    <property type="match status" value="1"/>
</dbReference>
<evidence type="ECO:0000259" key="8">
    <source>
        <dbReference type="Pfam" id="PF05198"/>
    </source>
</evidence>
<dbReference type="InterPro" id="IPR036788">
    <property type="entry name" value="T_IF-3_C_sf"/>
</dbReference>
<evidence type="ECO:0000259" key="7">
    <source>
        <dbReference type="Pfam" id="PF00707"/>
    </source>
</evidence>
<evidence type="ECO:0000256" key="6">
    <source>
        <dbReference type="RuleBase" id="RU000646"/>
    </source>
</evidence>
<dbReference type="Proteomes" id="UP000033860">
    <property type="component" value="Unassembled WGS sequence"/>
</dbReference>
<proteinExistence type="inferred from homology"/>
<comment type="caution">
    <text evidence="9">The sequence shown here is derived from an EMBL/GenBank/DDBJ whole genome shotgun (WGS) entry which is preliminary data.</text>
</comment>
<dbReference type="InterPro" id="IPR019813">
    <property type="entry name" value="Translation_initiation_fac3_CS"/>
</dbReference>
<dbReference type="AlphaFoldDB" id="A0A0G1RW37"/>
<evidence type="ECO:0000256" key="4">
    <source>
        <dbReference type="HAMAP-Rule" id="MF_00080"/>
    </source>
</evidence>
<dbReference type="Pfam" id="PF05198">
    <property type="entry name" value="IF3_N"/>
    <property type="match status" value="1"/>
</dbReference>
<evidence type="ECO:0000256" key="1">
    <source>
        <dbReference type="ARBA" id="ARBA00005439"/>
    </source>
</evidence>
<dbReference type="Pfam" id="PF00707">
    <property type="entry name" value="IF3_C"/>
    <property type="match status" value="1"/>
</dbReference>
<dbReference type="NCBIfam" id="TIGR00168">
    <property type="entry name" value="infC"/>
    <property type="match status" value="1"/>
</dbReference>
<keyword evidence="3 4" id="KW-0648">Protein biosynthesis</keyword>
<feature type="domain" description="Translation initiation factor 3 C-terminal" evidence="7">
    <location>
        <begin position="85"/>
        <end position="167"/>
    </location>
</feature>
<sequence>MRKFYKVNHYIPYDQVRVIGADEGQVGVMTKAEALALAQKAGSDLVLVAETAKPPVVKIIDFNKFKYQQTQKEKGSKKKTKATDQKEIRFTPFIAQNDFDTRIERLKEFLELGHKVKLTVKFTGRQITRKDFGDKILNRAIAGLSEYGTQESPPKLQGKLLWTTMAPRKKDNDKNG</sequence>
<dbReference type="Gene3D" id="3.30.110.10">
    <property type="entry name" value="Translation initiation factor 3 (IF-3), C-terminal domain"/>
    <property type="match status" value="1"/>
</dbReference>
<comment type="subcellular location">
    <subcellularLocation>
        <location evidence="4 6">Cytoplasm</location>
    </subcellularLocation>
</comment>
<comment type="function">
    <text evidence="4 6">IF-3 binds to the 30S ribosomal subunit and shifts the equilibrium between 70S ribosomes and their 50S and 30S subunits in favor of the free subunits, thus enhancing the availability of 30S subunits on which protein synthesis initiation begins.</text>
</comment>
<dbReference type="SUPFAM" id="SSF55200">
    <property type="entry name" value="Translation initiation factor IF3, C-terminal domain"/>
    <property type="match status" value="1"/>
</dbReference>
<dbReference type="GO" id="GO:0003743">
    <property type="term" value="F:translation initiation factor activity"/>
    <property type="evidence" value="ECO:0007669"/>
    <property type="project" value="UniProtKB-UniRule"/>
</dbReference>
<dbReference type="PROSITE" id="PS00938">
    <property type="entry name" value="IF3"/>
    <property type="match status" value="1"/>
</dbReference>
<keyword evidence="2 4" id="KW-0396">Initiation factor</keyword>
<evidence type="ECO:0000313" key="10">
    <source>
        <dbReference type="Proteomes" id="UP000033860"/>
    </source>
</evidence>
<dbReference type="EMBL" id="LCNT01000003">
    <property type="protein sequence ID" value="KKU61357.1"/>
    <property type="molecule type" value="Genomic_DNA"/>
</dbReference>
<organism evidence="9 10">
    <name type="scientific">Candidatus Beckwithbacteria bacterium GW2011_GWB1_47_15</name>
    <dbReference type="NCBI Taxonomy" id="1618371"/>
    <lineage>
        <taxon>Bacteria</taxon>
        <taxon>Candidatus Beckwithiibacteriota</taxon>
    </lineage>
</organism>
<evidence type="ECO:0000256" key="5">
    <source>
        <dbReference type="NCBIfam" id="TIGR00168"/>
    </source>
</evidence>
<dbReference type="InterPro" id="IPR001288">
    <property type="entry name" value="Translation_initiation_fac_3"/>
</dbReference>